<protein>
    <submittedName>
        <fullName evidence="1">Uncharacterized protein</fullName>
    </submittedName>
</protein>
<gene>
    <name evidence="1" type="ORF">C8P69_103380</name>
</gene>
<accession>A0A2T4ZEY0</accession>
<evidence type="ECO:0000313" key="2">
    <source>
        <dbReference type="Proteomes" id="UP000241808"/>
    </source>
</evidence>
<reference evidence="1 2" key="1">
    <citation type="submission" date="2018-04" db="EMBL/GenBank/DDBJ databases">
        <title>Genomic Encyclopedia of Archaeal and Bacterial Type Strains, Phase II (KMG-II): from individual species to whole genera.</title>
        <authorList>
            <person name="Goeker M."/>
        </authorList>
    </citation>
    <scope>NUCLEOTIDE SEQUENCE [LARGE SCALE GENOMIC DNA]</scope>
    <source>
        <strain evidence="1 2">DSM 25521</strain>
    </source>
</reference>
<comment type="caution">
    <text evidence="1">The sequence shown here is derived from an EMBL/GenBank/DDBJ whole genome shotgun (WGS) entry which is preliminary data.</text>
</comment>
<name>A0A2T4ZEY0_9HYPH</name>
<keyword evidence="2" id="KW-1185">Reference proteome</keyword>
<organism evidence="1 2">
    <name type="scientific">Phreatobacter oligotrophus</name>
    <dbReference type="NCBI Taxonomy" id="1122261"/>
    <lineage>
        <taxon>Bacteria</taxon>
        <taxon>Pseudomonadati</taxon>
        <taxon>Pseudomonadota</taxon>
        <taxon>Alphaproteobacteria</taxon>
        <taxon>Hyphomicrobiales</taxon>
        <taxon>Phreatobacteraceae</taxon>
        <taxon>Phreatobacter</taxon>
    </lineage>
</organism>
<dbReference type="EMBL" id="PZZL01000003">
    <property type="protein sequence ID" value="PTM60446.1"/>
    <property type="molecule type" value="Genomic_DNA"/>
</dbReference>
<dbReference type="AlphaFoldDB" id="A0A2T4ZEY0"/>
<sequence>MRLPWRRGPGSGTFRNGKYAMLHCRRAALSRPSSRTALLACPAFGDRGERRQRCHDRRSSRFRANAVGNRADINDGVAAMVDHASHPRLDSFFEPSWMRGNEKHFRLWRSCVAEMIGAPIAYEYVRRPVAFDETHPGLSAIKSLPFLEARIIDPAWRQPTVAERLGLWGALPEEPLLVLVLLTVPGGVFQARHAKAIAKRLDELDELIHFVGQGWHTHTHEVARQFFHALAKTNEDVRVVGSYEPSGTIDLHTLPSIAGLS</sequence>
<dbReference type="Proteomes" id="UP000241808">
    <property type="component" value="Unassembled WGS sequence"/>
</dbReference>
<evidence type="ECO:0000313" key="1">
    <source>
        <dbReference type="EMBL" id="PTM60446.1"/>
    </source>
</evidence>
<proteinExistence type="predicted"/>